<reference evidence="1 2" key="1">
    <citation type="submission" date="2023-06" db="EMBL/GenBank/DDBJ databases">
        <authorList>
            <person name="Oyuntsetseg B."/>
            <person name="Kim S.B."/>
        </authorList>
    </citation>
    <scope>NUCLEOTIDE SEQUENCE [LARGE SCALE GENOMIC DNA]</scope>
    <source>
        <strain evidence="1 2">2-15</strain>
    </source>
</reference>
<dbReference type="RefSeq" id="WP_285966633.1">
    <property type="nucleotide sequence ID" value="NZ_CP127294.1"/>
</dbReference>
<dbReference type="Proteomes" id="UP001236014">
    <property type="component" value="Chromosome"/>
</dbReference>
<evidence type="ECO:0000313" key="2">
    <source>
        <dbReference type="Proteomes" id="UP001236014"/>
    </source>
</evidence>
<accession>A0A9Y2IAU0</accession>
<organism evidence="1 2">
    <name type="scientific">Amycolatopsis carbonis</name>
    <dbReference type="NCBI Taxonomy" id="715471"/>
    <lineage>
        <taxon>Bacteria</taxon>
        <taxon>Bacillati</taxon>
        <taxon>Actinomycetota</taxon>
        <taxon>Actinomycetes</taxon>
        <taxon>Pseudonocardiales</taxon>
        <taxon>Pseudonocardiaceae</taxon>
        <taxon>Amycolatopsis</taxon>
    </lineage>
</organism>
<name>A0A9Y2IAU0_9PSEU</name>
<gene>
    <name evidence="1" type="ORF">QRX50_30880</name>
</gene>
<dbReference type="EMBL" id="CP127294">
    <property type="protein sequence ID" value="WIX75871.1"/>
    <property type="molecule type" value="Genomic_DNA"/>
</dbReference>
<evidence type="ECO:0000313" key="1">
    <source>
        <dbReference type="EMBL" id="WIX75871.1"/>
    </source>
</evidence>
<sequence>MAIEAVAVERTVATGWRRHPGRGTDPAKPELVADFTTTLELDVAGPRHFDLQTAPVTPEPVDLAPGVKLGPRGTLEYLERAGGN</sequence>
<dbReference type="KEGG" id="acab:QRX50_30880"/>
<protein>
    <submittedName>
        <fullName evidence="1">Uncharacterized protein</fullName>
    </submittedName>
</protein>
<proteinExistence type="predicted"/>
<keyword evidence="2" id="KW-1185">Reference proteome</keyword>
<dbReference type="AlphaFoldDB" id="A0A9Y2IAU0"/>